<dbReference type="CDD" id="cd02423">
    <property type="entry name" value="Peptidase_C39G"/>
    <property type="match status" value="1"/>
</dbReference>
<evidence type="ECO:0000313" key="1">
    <source>
        <dbReference type="EMBL" id="AAC46223.1"/>
    </source>
</evidence>
<proteinExistence type="predicted"/>
<reference evidence="1" key="1">
    <citation type="journal article" date="1997" name="J. Bacteriol.">
        <title>Cloning and characterization of the haemocin immunity gene of Haemophilus influenzae.</title>
        <authorList>
            <person name="Murley Y.M."/>
            <person name="Edlind T.D."/>
            <person name="Pozsgay J.M."/>
            <person name="LiPuma J.J."/>
        </authorList>
    </citation>
    <scope>NUCLEOTIDE SEQUENCE</scope>
    <source>
        <strain evidence="1">E1a</strain>
    </source>
</reference>
<protein>
    <submittedName>
        <fullName evidence="1">Putative haemocin processing protein</fullName>
    </submittedName>
</protein>
<dbReference type="Pfam" id="PF03412">
    <property type="entry name" value="Peptidase_C39"/>
    <property type="match status" value="1"/>
</dbReference>
<dbReference type="InterPro" id="IPR005074">
    <property type="entry name" value="Peptidase_C39"/>
</dbReference>
<dbReference type="AlphaFoldDB" id="O53037"/>
<dbReference type="EMBL" id="U68399">
    <property type="protein sequence ID" value="AAC46223.1"/>
    <property type="molecule type" value="Genomic_DNA"/>
</dbReference>
<gene>
    <name evidence="1" type="primary">hmcC</name>
</gene>
<reference evidence="1" key="2">
    <citation type="submission" date="1998-02" db="EMBL/GenBank/DDBJ databases">
        <authorList>
            <person name="Murley Y.M."/>
            <person name="Edlind T.D."/>
            <person name="Pozsgay J.M."/>
            <person name="LiPuma J.J."/>
        </authorList>
    </citation>
    <scope>NUCLEOTIDE SEQUENCE</scope>
    <source>
        <strain evidence="1">E1a</strain>
    </source>
</reference>
<dbReference type="GO" id="GO:0005524">
    <property type="term" value="F:ATP binding"/>
    <property type="evidence" value="ECO:0007669"/>
    <property type="project" value="InterPro"/>
</dbReference>
<dbReference type="RefSeq" id="WP_015702223.1">
    <property type="nucleotide sequence ID" value="NZ_CP082856.1"/>
</dbReference>
<sequence length="198" mass="22979">MLQSTLTLRKIYNLIILLCISDYISAREIVSYNEFKNFNIIRQTKNNSCGAAALATMLKYKFHISEINEDTILYKLKNPNEEASFFELARISKEFNINAIGLALTLKELLNINKPVIAYVNNSLNNDHFIIINGIFNKELLISDPAIGNYSLKVSDFEKIWLLRNDKKGDILYLHRDSKDHLEFIDNIKTKHRLLLRN</sequence>
<dbReference type="GO" id="GO:0008233">
    <property type="term" value="F:peptidase activity"/>
    <property type="evidence" value="ECO:0007669"/>
    <property type="project" value="InterPro"/>
</dbReference>
<name>O53037_HAEIF</name>
<dbReference type="Gene3D" id="3.90.70.10">
    <property type="entry name" value="Cysteine proteinases"/>
    <property type="match status" value="1"/>
</dbReference>
<dbReference type="GO" id="GO:0006508">
    <property type="term" value="P:proteolysis"/>
    <property type="evidence" value="ECO:0007669"/>
    <property type="project" value="InterPro"/>
</dbReference>
<dbReference type="PROSITE" id="PS50990">
    <property type="entry name" value="PEPTIDASE_C39"/>
    <property type="match status" value="1"/>
</dbReference>
<organism evidence="1">
    <name type="scientific">Haemophilus influenzae</name>
    <dbReference type="NCBI Taxonomy" id="727"/>
    <lineage>
        <taxon>Bacteria</taxon>
        <taxon>Pseudomonadati</taxon>
        <taxon>Pseudomonadota</taxon>
        <taxon>Gammaproteobacteria</taxon>
        <taxon>Pasteurellales</taxon>
        <taxon>Pasteurellaceae</taxon>
        <taxon>Haemophilus</taxon>
    </lineage>
</organism>
<dbReference type="GO" id="GO:0016020">
    <property type="term" value="C:membrane"/>
    <property type="evidence" value="ECO:0007669"/>
    <property type="project" value="InterPro"/>
</dbReference>
<accession>O53037</accession>